<dbReference type="PANTHER" id="PTHR34975">
    <property type="entry name" value="SPORE GERMINATION PROTEIN A2"/>
    <property type="match status" value="1"/>
</dbReference>
<feature type="transmembrane region" description="Helical" evidence="8">
    <location>
        <begin position="471"/>
        <end position="492"/>
    </location>
</feature>
<evidence type="ECO:0000313" key="9">
    <source>
        <dbReference type="EMBL" id="RTE08198.1"/>
    </source>
</evidence>
<comment type="subcellular location">
    <subcellularLocation>
        <location evidence="1">Membrane</location>
        <topology evidence="1">Multi-pass membrane protein</topology>
    </subcellularLocation>
</comment>
<comment type="caution">
    <text evidence="9">The sequence shown here is derived from an EMBL/GenBank/DDBJ whole genome shotgun (WGS) entry which is preliminary data.</text>
</comment>
<feature type="transmembrane region" description="Helical" evidence="8">
    <location>
        <begin position="195"/>
        <end position="216"/>
    </location>
</feature>
<feature type="transmembrane region" description="Helical" evidence="8">
    <location>
        <begin position="166"/>
        <end position="183"/>
    </location>
</feature>
<sequence>MHDPFPVAHFYKSVPAYCCSDADLFFHSHRVALACQCARSSSIKAVFLIDPKQIINQRQLSWLTSSIITSGGILTLQNVMLRISQMDAWYSYFFSALYVCGIAAFFGYLTKHYPEKHIFTITKEVLGRWGGTLVNLIMVFHFWQIVVRDVASISHFSSTLLLHSTPFEILIFLPCFLLMYFGKTSVEVIARVNDLFYPLFMVTILAMPLMLANEFFPRLLTPTLTTPGPQLLTSGFLTLGSAGDLFILGAFLHMLYNSNHVRSSIRHGALLGLFLLTMLLFLIIAVLGPKMPGNFLYPVYNLVQMIHITDFLDRLDLVMLMIWFPTIACKMIAIYLALLIGISSIINEPNYPYLNKPISLLMVVSTILSFKNITEVLSFSNFCSPVIVLAYQPLLVLLIFIVTLVKKRKEPDSQSSASSKAQPHGKKSAQFIGKVSQLLPYSVWRWGGDALIVLCGGCILVGLMFSRHTPLVGIVCGATFAVCFFLTTLTTYMEVTILKQAESGGS</sequence>
<feature type="transmembrane region" description="Helical" evidence="8">
    <location>
        <begin position="236"/>
        <end position="256"/>
    </location>
</feature>
<keyword evidence="6 8" id="KW-1133">Transmembrane helix</keyword>
<gene>
    <name evidence="9" type="ORF">EJQ19_19105</name>
</gene>
<keyword evidence="5 8" id="KW-0812">Transmembrane</keyword>
<evidence type="ECO:0000256" key="5">
    <source>
        <dbReference type="ARBA" id="ARBA00022692"/>
    </source>
</evidence>
<proteinExistence type="inferred from homology"/>
<evidence type="ECO:0000256" key="2">
    <source>
        <dbReference type="ARBA" id="ARBA00007998"/>
    </source>
</evidence>
<keyword evidence="7 8" id="KW-0472">Membrane</keyword>
<dbReference type="OrthoDB" id="2829675at2"/>
<organism evidence="9 10">
    <name type="scientific">Paenibacillus whitsoniae</name>
    <dbReference type="NCBI Taxonomy" id="2496558"/>
    <lineage>
        <taxon>Bacteria</taxon>
        <taxon>Bacillati</taxon>
        <taxon>Bacillota</taxon>
        <taxon>Bacilli</taxon>
        <taxon>Bacillales</taxon>
        <taxon>Paenibacillaceae</taxon>
        <taxon>Paenibacillus</taxon>
    </lineage>
</organism>
<protein>
    <submittedName>
        <fullName evidence="9">Spore gernimation protein</fullName>
    </submittedName>
</protein>
<evidence type="ECO:0000256" key="4">
    <source>
        <dbReference type="ARBA" id="ARBA00022544"/>
    </source>
</evidence>
<evidence type="ECO:0000256" key="8">
    <source>
        <dbReference type="SAM" id="Phobius"/>
    </source>
</evidence>
<evidence type="ECO:0000256" key="7">
    <source>
        <dbReference type="ARBA" id="ARBA00023136"/>
    </source>
</evidence>
<feature type="transmembrane region" description="Helical" evidence="8">
    <location>
        <begin position="322"/>
        <end position="346"/>
    </location>
</feature>
<evidence type="ECO:0000313" key="10">
    <source>
        <dbReference type="Proteomes" id="UP000276128"/>
    </source>
</evidence>
<dbReference type="GO" id="GO:0016020">
    <property type="term" value="C:membrane"/>
    <property type="evidence" value="ECO:0007669"/>
    <property type="project" value="UniProtKB-SubCell"/>
</dbReference>
<feature type="transmembrane region" description="Helical" evidence="8">
    <location>
        <begin position="386"/>
        <end position="405"/>
    </location>
</feature>
<dbReference type="GO" id="GO:0009847">
    <property type="term" value="P:spore germination"/>
    <property type="evidence" value="ECO:0007669"/>
    <property type="project" value="InterPro"/>
</dbReference>
<evidence type="ECO:0000256" key="1">
    <source>
        <dbReference type="ARBA" id="ARBA00004141"/>
    </source>
</evidence>
<keyword evidence="3" id="KW-0813">Transport</keyword>
<name>A0A430JAY6_9BACL</name>
<dbReference type="EMBL" id="RXHU01000056">
    <property type="protein sequence ID" value="RTE08198.1"/>
    <property type="molecule type" value="Genomic_DNA"/>
</dbReference>
<reference evidence="9 10" key="1">
    <citation type="submission" date="2018-12" db="EMBL/GenBank/DDBJ databases">
        <title>Bacillus ochoae sp. nov., Paenibacillus whitsoniae sp. nov., Paenibacillus spiritus sp. nov. Isolated from the Mars Exploration Rover during spacecraft assembly.</title>
        <authorList>
            <person name="Seuylemezian A."/>
            <person name="Vaishampayan P."/>
        </authorList>
    </citation>
    <scope>NUCLEOTIDE SEQUENCE [LARGE SCALE GENOMIC DNA]</scope>
    <source>
        <strain evidence="9 10">MER 54</strain>
    </source>
</reference>
<comment type="similarity">
    <text evidence="2">Belongs to the amino acid-polyamine-organocation (APC) superfamily. Spore germination protein (SGP) (TC 2.A.3.9) family.</text>
</comment>
<dbReference type="InterPro" id="IPR004761">
    <property type="entry name" value="Spore_GerAB"/>
</dbReference>
<feature type="transmembrane region" description="Helical" evidence="8">
    <location>
        <begin position="129"/>
        <end position="146"/>
    </location>
</feature>
<feature type="transmembrane region" description="Helical" evidence="8">
    <location>
        <begin position="443"/>
        <end position="465"/>
    </location>
</feature>
<dbReference type="Proteomes" id="UP000276128">
    <property type="component" value="Unassembled WGS sequence"/>
</dbReference>
<evidence type="ECO:0000256" key="3">
    <source>
        <dbReference type="ARBA" id="ARBA00022448"/>
    </source>
</evidence>
<feature type="transmembrane region" description="Helical" evidence="8">
    <location>
        <begin position="89"/>
        <end position="109"/>
    </location>
</feature>
<dbReference type="AlphaFoldDB" id="A0A430JAY6"/>
<evidence type="ECO:0000256" key="6">
    <source>
        <dbReference type="ARBA" id="ARBA00022989"/>
    </source>
</evidence>
<feature type="transmembrane region" description="Helical" evidence="8">
    <location>
        <begin position="268"/>
        <end position="288"/>
    </location>
</feature>
<accession>A0A430JAY6</accession>
<dbReference type="NCBIfam" id="TIGR00912">
    <property type="entry name" value="2A0309"/>
    <property type="match status" value="1"/>
</dbReference>
<keyword evidence="4" id="KW-0309">Germination</keyword>
<keyword evidence="10" id="KW-1185">Reference proteome</keyword>
<dbReference type="PANTHER" id="PTHR34975:SF2">
    <property type="entry name" value="SPORE GERMINATION PROTEIN A2"/>
    <property type="match status" value="1"/>
</dbReference>
<dbReference type="Pfam" id="PF03845">
    <property type="entry name" value="Spore_permease"/>
    <property type="match status" value="1"/>
</dbReference>